<reference evidence="4 5" key="1">
    <citation type="submission" date="2018-06" db="EMBL/GenBank/DDBJ databases">
        <authorList>
            <consortium name="Pathogen Informatics"/>
            <person name="Doyle S."/>
        </authorList>
    </citation>
    <scope>NUCLEOTIDE SEQUENCE [LARGE SCALE GENOMIC DNA]</scope>
    <source>
        <strain evidence="2 4">NCTC1659</strain>
        <strain evidence="3 5">NCTC8540</strain>
    </source>
</reference>
<dbReference type="CDD" id="cd01841">
    <property type="entry name" value="NnaC_like"/>
    <property type="match status" value="1"/>
</dbReference>
<evidence type="ECO:0000259" key="1">
    <source>
        <dbReference type="Pfam" id="PF13472"/>
    </source>
</evidence>
<dbReference type="Proteomes" id="UP000254329">
    <property type="component" value="Unassembled WGS sequence"/>
</dbReference>
<accession>A0A377HUE5</accession>
<dbReference type="SUPFAM" id="SSF52266">
    <property type="entry name" value="SGNH hydrolase"/>
    <property type="match status" value="1"/>
</dbReference>
<evidence type="ECO:0000313" key="5">
    <source>
        <dbReference type="Proteomes" id="UP000254496"/>
    </source>
</evidence>
<dbReference type="InterPro" id="IPR036514">
    <property type="entry name" value="SGNH_hydro_sf"/>
</dbReference>
<name>A0A377HUE5_9PAST</name>
<protein>
    <submittedName>
        <fullName evidence="2">N-acylneuraminate cytidylyltransferase/lysophospholipase L1-like protein</fullName>
    </submittedName>
</protein>
<keyword evidence="4" id="KW-1185">Reference proteome</keyword>
<dbReference type="InterPro" id="IPR051532">
    <property type="entry name" value="Ester_Hydrolysis_Enzymes"/>
</dbReference>
<evidence type="ECO:0000313" key="3">
    <source>
        <dbReference type="EMBL" id="STO69010.1"/>
    </source>
</evidence>
<dbReference type="AlphaFoldDB" id="A0A377HUE5"/>
<organism evidence="2 4">
    <name type="scientific">Canicola haemoglobinophilus</name>
    <dbReference type="NCBI Taxonomy" id="733"/>
    <lineage>
        <taxon>Bacteria</taxon>
        <taxon>Pseudomonadati</taxon>
        <taxon>Pseudomonadota</taxon>
        <taxon>Gammaproteobacteria</taxon>
        <taxon>Pasteurellales</taxon>
        <taxon>Pasteurellaceae</taxon>
        <taxon>Canicola</taxon>
    </lineage>
</organism>
<gene>
    <name evidence="2" type="primary">neuA_1</name>
    <name evidence="3" type="synonym">neuA_2</name>
    <name evidence="2" type="ORF">NCTC1659_01324</name>
    <name evidence="3" type="ORF">NCTC8540_01531</name>
</gene>
<dbReference type="InterPro" id="IPR013830">
    <property type="entry name" value="SGNH_hydro"/>
</dbReference>
<dbReference type="GO" id="GO:0016788">
    <property type="term" value="F:hydrolase activity, acting on ester bonds"/>
    <property type="evidence" value="ECO:0007669"/>
    <property type="project" value="UniProtKB-ARBA"/>
</dbReference>
<dbReference type="EMBL" id="UGHJ01000001">
    <property type="protein sequence ID" value="STO69010.1"/>
    <property type="molecule type" value="Genomic_DNA"/>
</dbReference>
<dbReference type="EMBL" id="UGHF01000001">
    <property type="protein sequence ID" value="STO60054.1"/>
    <property type="molecule type" value="Genomic_DNA"/>
</dbReference>
<dbReference type="Gene3D" id="3.40.50.1110">
    <property type="entry name" value="SGNH hydrolase"/>
    <property type="match status" value="1"/>
</dbReference>
<keyword evidence="2" id="KW-0548">Nucleotidyltransferase</keyword>
<dbReference type="Pfam" id="PF13472">
    <property type="entry name" value="Lipase_GDSL_2"/>
    <property type="match status" value="1"/>
</dbReference>
<sequence length="214" mass="24988">MQLSKREQYIQEKGMLTDQQMYQRYLAKQEEFDKQADISLIGHSLFDMWSDLPTYSGLLKNKTMANLGVSGISTYQYLDILVRKERIKYLGKTVFIFLGVNDIVKEIDYSPKQLMNWLIEIFQYLQTISPTSDYYLLGVTPLTEKQSISNTQIRKLNNYLKENCPIGLHFIETYDAFADEKQNLHTELHTDGLHFSAKGYEVLSNLLERFIPSE</sequence>
<dbReference type="Proteomes" id="UP000254496">
    <property type="component" value="Unassembled WGS sequence"/>
</dbReference>
<feature type="domain" description="SGNH hydrolase-type esterase" evidence="1">
    <location>
        <begin position="59"/>
        <end position="202"/>
    </location>
</feature>
<dbReference type="GO" id="GO:0016779">
    <property type="term" value="F:nucleotidyltransferase activity"/>
    <property type="evidence" value="ECO:0007669"/>
    <property type="project" value="UniProtKB-KW"/>
</dbReference>
<proteinExistence type="predicted"/>
<dbReference type="STRING" id="733.B0186_09205"/>
<evidence type="ECO:0000313" key="4">
    <source>
        <dbReference type="Proteomes" id="UP000254329"/>
    </source>
</evidence>
<dbReference type="PANTHER" id="PTHR30383">
    <property type="entry name" value="THIOESTERASE 1/PROTEASE 1/LYSOPHOSPHOLIPASE L1"/>
    <property type="match status" value="1"/>
</dbReference>
<keyword evidence="2" id="KW-0808">Transferase</keyword>
<evidence type="ECO:0000313" key="2">
    <source>
        <dbReference type="EMBL" id="STO60054.1"/>
    </source>
</evidence>